<reference evidence="6" key="1">
    <citation type="journal article" date="2016" name="Curr. Biol.">
        <title>The Compact Body Plan of Tardigrades Evolved by the Loss of a Large Body Region.</title>
        <authorList>
            <person name="Smith F.W."/>
            <person name="Boothby T.C."/>
            <person name="Giovannini I."/>
            <person name="Rebecchi L."/>
            <person name="Jockusch E.L."/>
            <person name="Goldstein B."/>
        </authorList>
    </citation>
    <scope>NUCLEOTIDE SEQUENCE</scope>
</reference>
<dbReference type="AlphaFoldDB" id="A0A0U3ALK2"/>
<dbReference type="PANTHER" id="PTHR45874">
    <property type="entry name" value="HOMEOBOX PROTEIN ABDOMINAL-B"/>
    <property type="match status" value="1"/>
</dbReference>
<keyword evidence="3 4" id="KW-0539">Nucleus</keyword>
<dbReference type="Pfam" id="PF00046">
    <property type="entry name" value="Homeodomain"/>
    <property type="match status" value="1"/>
</dbReference>
<dbReference type="SMART" id="SM00389">
    <property type="entry name" value="HOX"/>
    <property type="match status" value="1"/>
</dbReference>
<dbReference type="PANTHER" id="PTHR45874:SF4">
    <property type="entry name" value="HOMEOBOX PROTEIN ABDOMINAL-B"/>
    <property type="match status" value="1"/>
</dbReference>
<keyword evidence="3 4" id="KW-0371">Homeobox</keyword>
<evidence type="ECO:0000256" key="3">
    <source>
        <dbReference type="PROSITE-ProRule" id="PRU00108"/>
    </source>
</evidence>
<dbReference type="InterPro" id="IPR009057">
    <property type="entry name" value="Homeodomain-like_sf"/>
</dbReference>
<dbReference type="EMBL" id="KT991416">
    <property type="protein sequence ID" value="ALT32107.1"/>
    <property type="molecule type" value="Genomic_DNA"/>
</dbReference>
<accession>A0A0U3ALK2</accession>
<dbReference type="PROSITE" id="PS50071">
    <property type="entry name" value="HOMEOBOX_2"/>
    <property type="match status" value="1"/>
</dbReference>
<sequence length="89" mass="10836">MEHCADNFSSTLDWTNQVSLRKKRKPFTKYQNMGLENEYFYNTYVTKEKRWELARNLQLTGRQVKIWHVLETKTSPKNCRVWLTWGSIY</sequence>
<evidence type="ECO:0000256" key="4">
    <source>
        <dbReference type="RuleBase" id="RU000682"/>
    </source>
</evidence>
<comment type="similarity">
    <text evidence="2">Belongs to the Abd-B homeobox family.</text>
</comment>
<dbReference type="GO" id="GO:0000981">
    <property type="term" value="F:DNA-binding transcription factor activity, RNA polymerase II-specific"/>
    <property type="evidence" value="ECO:0007669"/>
    <property type="project" value="TreeGrafter"/>
</dbReference>
<dbReference type="Gene3D" id="1.10.10.60">
    <property type="entry name" value="Homeodomain-like"/>
    <property type="match status" value="1"/>
</dbReference>
<evidence type="ECO:0000313" key="6">
    <source>
        <dbReference type="EMBL" id="ALT32107.1"/>
    </source>
</evidence>
<dbReference type="GO" id="GO:0005634">
    <property type="term" value="C:nucleus"/>
    <property type="evidence" value="ECO:0007669"/>
    <property type="project" value="UniProtKB-SubCell"/>
</dbReference>
<feature type="domain" description="Homeobox" evidence="5">
    <location>
        <begin position="18"/>
        <end position="67"/>
    </location>
</feature>
<evidence type="ECO:0000259" key="5">
    <source>
        <dbReference type="PROSITE" id="PS50071"/>
    </source>
</evidence>
<feature type="DNA-binding region" description="Homeobox" evidence="3">
    <location>
        <begin position="20"/>
        <end position="68"/>
    </location>
</feature>
<dbReference type="SUPFAM" id="SSF46689">
    <property type="entry name" value="Homeodomain-like"/>
    <property type="match status" value="1"/>
</dbReference>
<dbReference type="GO" id="GO:0000978">
    <property type="term" value="F:RNA polymerase II cis-regulatory region sequence-specific DNA binding"/>
    <property type="evidence" value="ECO:0007669"/>
    <property type="project" value="TreeGrafter"/>
</dbReference>
<keyword evidence="3 4" id="KW-0238">DNA-binding</keyword>
<name>A0A0U3ALK2_HYPDU</name>
<evidence type="ECO:0000256" key="2">
    <source>
        <dbReference type="ARBA" id="ARBA00006317"/>
    </source>
</evidence>
<dbReference type="CDD" id="cd00086">
    <property type="entry name" value="homeodomain"/>
    <property type="match status" value="1"/>
</dbReference>
<evidence type="ECO:0000256" key="1">
    <source>
        <dbReference type="ARBA" id="ARBA00004123"/>
    </source>
</evidence>
<dbReference type="InterPro" id="IPR046333">
    <property type="entry name" value="HXA10/ABDB-like"/>
</dbReference>
<comment type="subcellular location">
    <subcellularLocation>
        <location evidence="1 3 4">Nucleus</location>
    </subcellularLocation>
</comment>
<protein>
    <submittedName>
        <fullName evidence="6">Abdominal-B3</fullName>
    </submittedName>
</protein>
<organism evidence="6">
    <name type="scientific">Hypsibius dujardini</name>
    <name type="common">Water bear</name>
    <name type="synonym">Macrobiotus dujardini</name>
    <dbReference type="NCBI Taxonomy" id="232323"/>
    <lineage>
        <taxon>Eukaryota</taxon>
        <taxon>Metazoa</taxon>
        <taxon>Ecdysozoa</taxon>
        <taxon>Tardigrada</taxon>
        <taxon>Eutardigrada</taxon>
        <taxon>Parachela</taxon>
        <taxon>Hypsibioidea</taxon>
        <taxon>Hypsibiidae</taxon>
        <taxon>Hypsibius</taxon>
    </lineage>
</organism>
<proteinExistence type="inferred from homology"/>
<dbReference type="InterPro" id="IPR001356">
    <property type="entry name" value="HD"/>
</dbReference>